<name>A0ABV4U0G7_9BACT</name>
<dbReference type="EMBL" id="JBGUBD010000001">
    <property type="protein sequence ID" value="MFA9477094.1"/>
    <property type="molecule type" value="Genomic_DNA"/>
</dbReference>
<sequence>MMSVEVEQRGLSPWHVLLFAGGYLAAAWGVFFVVDVGNVAGLRDRLIATGLQDPTIWHRLFMEGGVTEMLQWMTLGIAGVLAAMLAGRCWHAADPSERAAARFWLIMSVALTVMLIEDAGNPRHQVRQWAHTASGSFFVSMLAEGVCFLLIAAVPVYAVLRYGRTMWGYRNTRWYLLIGFATYATVSTFSASRHVGEWYIAAGTWIHAMVGGDLVRYDHHQPLEFWLMDWLVEETLELIGAAFMLAAGVAFFHERRR</sequence>
<reference evidence="2 3" key="1">
    <citation type="submission" date="2024-08" db="EMBL/GenBank/DDBJ databases">
        <title>Whole-genome sequencing of halo(alkali)philic microorganisms from hypersaline lakes.</title>
        <authorList>
            <person name="Sorokin D.Y."/>
            <person name="Merkel A.Y."/>
            <person name="Messina E."/>
            <person name="Yakimov M."/>
        </authorList>
    </citation>
    <scope>NUCLEOTIDE SEQUENCE [LARGE SCALE GENOMIC DNA]</scope>
    <source>
        <strain evidence="2 3">AB-hyl4</strain>
    </source>
</reference>
<gene>
    <name evidence="2" type="ORF">ACERK3_02185</name>
</gene>
<dbReference type="Proteomes" id="UP001575105">
    <property type="component" value="Unassembled WGS sequence"/>
</dbReference>
<proteinExistence type="predicted"/>
<keyword evidence="3" id="KW-1185">Reference proteome</keyword>
<organism evidence="2 3">
    <name type="scientific">Natronomicrosphaera hydrolytica</name>
    <dbReference type="NCBI Taxonomy" id="3242702"/>
    <lineage>
        <taxon>Bacteria</taxon>
        <taxon>Pseudomonadati</taxon>
        <taxon>Planctomycetota</taxon>
        <taxon>Phycisphaerae</taxon>
        <taxon>Phycisphaerales</taxon>
        <taxon>Phycisphaeraceae</taxon>
        <taxon>Natronomicrosphaera</taxon>
    </lineage>
</organism>
<evidence type="ECO:0000313" key="2">
    <source>
        <dbReference type="EMBL" id="MFA9477094.1"/>
    </source>
</evidence>
<feature type="transmembrane region" description="Helical" evidence="1">
    <location>
        <begin position="172"/>
        <end position="191"/>
    </location>
</feature>
<keyword evidence="1" id="KW-1133">Transmembrane helix</keyword>
<feature type="transmembrane region" description="Helical" evidence="1">
    <location>
        <begin position="99"/>
        <end position="116"/>
    </location>
</feature>
<feature type="transmembrane region" description="Helical" evidence="1">
    <location>
        <begin position="12"/>
        <end position="34"/>
    </location>
</feature>
<feature type="transmembrane region" description="Helical" evidence="1">
    <location>
        <begin position="69"/>
        <end position="87"/>
    </location>
</feature>
<feature type="transmembrane region" description="Helical" evidence="1">
    <location>
        <begin position="235"/>
        <end position="252"/>
    </location>
</feature>
<feature type="transmembrane region" description="Helical" evidence="1">
    <location>
        <begin position="136"/>
        <end position="160"/>
    </location>
</feature>
<protein>
    <submittedName>
        <fullName evidence="2">Uncharacterized protein</fullName>
    </submittedName>
</protein>
<comment type="caution">
    <text evidence="2">The sequence shown here is derived from an EMBL/GenBank/DDBJ whole genome shotgun (WGS) entry which is preliminary data.</text>
</comment>
<keyword evidence="1" id="KW-0812">Transmembrane</keyword>
<dbReference type="RefSeq" id="WP_425344016.1">
    <property type="nucleotide sequence ID" value="NZ_JBGUBD010000001.1"/>
</dbReference>
<evidence type="ECO:0000313" key="3">
    <source>
        <dbReference type="Proteomes" id="UP001575105"/>
    </source>
</evidence>
<keyword evidence="1" id="KW-0472">Membrane</keyword>
<evidence type="ECO:0000256" key="1">
    <source>
        <dbReference type="SAM" id="Phobius"/>
    </source>
</evidence>
<accession>A0ABV4U0G7</accession>